<dbReference type="Pfam" id="PF10649">
    <property type="entry name" value="DUF2478"/>
    <property type="match status" value="1"/>
</dbReference>
<name>A0A0N1F8D0_9HYPH</name>
<organism evidence="1 2">
    <name type="scientific">Bosea vaviloviae</name>
    <dbReference type="NCBI Taxonomy" id="1526658"/>
    <lineage>
        <taxon>Bacteria</taxon>
        <taxon>Pseudomonadati</taxon>
        <taxon>Pseudomonadota</taxon>
        <taxon>Alphaproteobacteria</taxon>
        <taxon>Hyphomicrobiales</taxon>
        <taxon>Boseaceae</taxon>
        <taxon>Bosea</taxon>
    </lineage>
</organism>
<dbReference type="RefSeq" id="WP_054207292.1">
    <property type="nucleotide sequence ID" value="NZ_LGSZ01000010.1"/>
</dbReference>
<proteinExistence type="predicted"/>
<gene>
    <name evidence="1" type="ORF">AE618_01490</name>
</gene>
<reference evidence="1 2" key="1">
    <citation type="submission" date="2015-07" db="EMBL/GenBank/DDBJ databases">
        <title>Whole genome sequencing of Bosea vaviloviae isolated from cave pool.</title>
        <authorList>
            <person name="Tan N.E.H."/>
            <person name="Lee Y.P."/>
            <person name="Gan H.M."/>
            <person name="Barton H."/>
            <person name="Savka M.A."/>
        </authorList>
    </citation>
    <scope>NUCLEOTIDE SEQUENCE [LARGE SCALE GENOMIC DNA]</scope>
    <source>
        <strain evidence="1 2">SD260</strain>
    </source>
</reference>
<dbReference type="AlphaFoldDB" id="A0A0N1F8D0"/>
<dbReference type="OrthoDB" id="5918880at2"/>
<comment type="caution">
    <text evidence="1">The sequence shown here is derived from an EMBL/GenBank/DDBJ whole genome shotgun (WGS) entry which is preliminary data.</text>
</comment>
<evidence type="ECO:0000313" key="2">
    <source>
        <dbReference type="Proteomes" id="UP000037822"/>
    </source>
</evidence>
<dbReference type="PATRIC" id="fig|1526658.3.peg.1752"/>
<protein>
    <recommendedName>
        <fullName evidence="3">Molybdenum ABC transporter ATP-binding protein</fullName>
    </recommendedName>
</protein>
<sequence>MTLLAAIPYTSGFQIDGFMAALAARLKARGLRLGGVVQHNDGACEQGCLSMALEDLASGHRFPISENRGAASSGCRLDASGLAAAGGALTAALASGADLVIVNKFGRQEMLGQGLRQEIAAALMAGVPLLIAVRLDFLAAWRDFAGDDWTELPGEPERIEAWALSLARAAA</sequence>
<dbReference type="Proteomes" id="UP000037822">
    <property type="component" value="Unassembled WGS sequence"/>
</dbReference>
<dbReference type="EMBL" id="LGSZ01000010">
    <property type="protein sequence ID" value="KPH82774.1"/>
    <property type="molecule type" value="Genomic_DNA"/>
</dbReference>
<dbReference type="InterPro" id="IPR018912">
    <property type="entry name" value="DUF2478"/>
</dbReference>
<keyword evidence="2" id="KW-1185">Reference proteome</keyword>
<evidence type="ECO:0000313" key="1">
    <source>
        <dbReference type="EMBL" id="KPH82774.1"/>
    </source>
</evidence>
<accession>A0A0N1F8D0</accession>
<evidence type="ECO:0008006" key="3">
    <source>
        <dbReference type="Google" id="ProtNLM"/>
    </source>
</evidence>